<dbReference type="EMBL" id="AP014597">
    <property type="protein sequence ID" value="BAU17126.1"/>
    <property type="molecule type" value="Genomic_DNA"/>
</dbReference>
<feature type="transmembrane region" description="Helical" evidence="1">
    <location>
        <begin position="74"/>
        <end position="94"/>
    </location>
</feature>
<feature type="transmembrane region" description="Helical" evidence="1">
    <location>
        <begin position="30"/>
        <end position="53"/>
    </location>
</feature>
<dbReference type="RefSeq" id="WP_096405129.1">
    <property type="nucleotide sequence ID" value="NZ_AP014597.1"/>
</dbReference>
<keyword evidence="1" id="KW-1133">Transmembrane helix</keyword>
<name>A0A0S3UI57_PREIN</name>
<feature type="transmembrane region" description="Helical" evidence="1">
    <location>
        <begin position="132"/>
        <end position="152"/>
    </location>
</feature>
<feature type="transmembrane region" description="Helical" evidence="1">
    <location>
        <begin position="100"/>
        <end position="120"/>
    </location>
</feature>
<protein>
    <recommendedName>
        <fullName evidence="4">DUF308 domain-containing protein</fullName>
    </recommendedName>
</protein>
<feature type="transmembrane region" description="Helical" evidence="1">
    <location>
        <begin position="164"/>
        <end position="181"/>
    </location>
</feature>
<dbReference type="AlphaFoldDB" id="A0A0S3UI57"/>
<dbReference type="InterPro" id="IPR005325">
    <property type="entry name" value="DUF308_memb"/>
</dbReference>
<reference evidence="2 3" key="1">
    <citation type="journal article" date="2016" name="DNA Res.">
        <title>The complete genome sequencing of Prevotella intermedia strain OMA14 and a subsequent fine-scale, intra-species genomic comparison reveal an unusual amplification of conjugative and mobile transposons and identify a novel Prevotella-lineage-specific repeat.</title>
        <authorList>
            <person name="Naito M."/>
            <person name="Ogura Y."/>
            <person name="Itoh T."/>
            <person name="Shoji M."/>
            <person name="Okamoto M."/>
            <person name="Hayashi T."/>
            <person name="Nakayama K."/>
        </authorList>
    </citation>
    <scope>NUCLEOTIDE SEQUENCE [LARGE SCALE GENOMIC DNA]</scope>
    <source>
        <strain evidence="2 3">OMA14</strain>
    </source>
</reference>
<sequence>MRLIQSSIIRAIVAIVIGALLVKYRVETMTWITIAAGILFFISGAISCTAYYFEKEKATKVPPITDEKGDIVKANPPIFPIVGIGCAVLGIILTLMPNEFITWVVYIFAAILILGAVNQFMNLASSRQFARVPLLFWLFPSVTLGIGIYIIAQPMDAASLPLKVIGWCLMFYGVVELVNAIKINQMKRAYEKIENAKIVNGVKMPSDDKIEDAEIVEE</sequence>
<dbReference type="Proteomes" id="UP000217431">
    <property type="component" value="Chromosome I"/>
</dbReference>
<feature type="transmembrane region" description="Helical" evidence="1">
    <location>
        <begin position="7"/>
        <end position="24"/>
    </location>
</feature>
<evidence type="ECO:0008006" key="4">
    <source>
        <dbReference type="Google" id="ProtNLM"/>
    </source>
</evidence>
<evidence type="ECO:0000313" key="2">
    <source>
        <dbReference type="EMBL" id="BAU17126.1"/>
    </source>
</evidence>
<evidence type="ECO:0000256" key="1">
    <source>
        <dbReference type="SAM" id="Phobius"/>
    </source>
</evidence>
<keyword evidence="1" id="KW-0812">Transmembrane</keyword>
<accession>A0A0S3UI57</accession>
<organism evidence="2 3">
    <name type="scientific">Prevotella intermedia</name>
    <dbReference type="NCBI Taxonomy" id="28131"/>
    <lineage>
        <taxon>Bacteria</taxon>
        <taxon>Pseudomonadati</taxon>
        <taxon>Bacteroidota</taxon>
        <taxon>Bacteroidia</taxon>
        <taxon>Bacteroidales</taxon>
        <taxon>Prevotellaceae</taxon>
        <taxon>Prevotella</taxon>
    </lineage>
</organism>
<proteinExistence type="predicted"/>
<dbReference type="Pfam" id="PF03729">
    <property type="entry name" value="DUF308"/>
    <property type="match status" value="2"/>
</dbReference>
<evidence type="ECO:0000313" key="3">
    <source>
        <dbReference type="Proteomes" id="UP000217431"/>
    </source>
</evidence>
<gene>
    <name evidence="2" type="ORF">PIOMA14_I_0618</name>
</gene>
<keyword evidence="1" id="KW-0472">Membrane</keyword>